<proteinExistence type="predicted"/>
<organism evidence="1">
    <name type="scientific">marine sediment metagenome</name>
    <dbReference type="NCBI Taxonomy" id="412755"/>
    <lineage>
        <taxon>unclassified sequences</taxon>
        <taxon>metagenomes</taxon>
        <taxon>ecological metagenomes</taxon>
    </lineage>
</organism>
<reference evidence="1" key="1">
    <citation type="submission" date="2013-11" db="EMBL/GenBank/DDBJ databases">
        <title>Microbial diversity, functional groups and degradation webs in Northern and Southern Mediterranean and Red Sea marine crude oil polluted sites.</title>
        <authorList>
            <person name="Daffonchio D."/>
            <person name="Mapelli F."/>
            <person name="Ferrer M."/>
            <person name="Richter M."/>
            <person name="Cherif A."/>
            <person name="Malkawi H.I."/>
            <person name="Yakimov M.M."/>
            <person name="Abdel-Fattah Y.R."/>
            <person name="Blaghen M."/>
            <person name="Golyshin P.N."/>
            <person name="Kalogerakis N."/>
            <person name="Boon N."/>
            <person name="Magagnini M."/>
            <person name="Fava F."/>
        </authorList>
    </citation>
    <scope>NUCLEOTIDE SEQUENCE</scope>
</reference>
<evidence type="ECO:0000313" key="1">
    <source>
        <dbReference type="EMBL" id="KTF05675.1"/>
    </source>
</evidence>
<protein>
    <submittedName>
        <fullName evidence="1">Allophanate hydrolase, subunit 1</fullName>
    </submittedName>
</protein>
<dbReference type="AlphaFoldDB" id="A0A1B6NQD8"/>
<name>A0A1B6NQD8_9ZZZZ</name>
<dbReference type="GO" id="GO:0016787">
    <property type="term" value="F:hydrolase activity"/>
    <property type="evidence" value="ECO:0007669"/>
    <property type="project" value="UniProtKB-KW"/>
</dbReference>
<sequence length="37" mass="4288">MLIHKNEQSEARLKAGDVVRFVSVTEQEYRAGLQVER</sequence>
<accession>A0A1B6NQD8</accession>
<comment type="caution">
    <text evidence="1">The sequence shown here is derived from an EMBL/GenBank/DDBJ whole genome shotgun (WGS) entry which is preliminary data.</text>
</comment>
<keyword evidence="1" id="KW-0378">Hydrolase</keyword>
<gene>
    <name evidence="1" type="ORF">MGSAQ_002829</name>
</gene>
<dbReference type="EMBL" id="AYSL01001636">
    <property type="protein sequence ID" value="KTF05675.1"/>
    <property type="molecule type" value="Genomic_DNA"/>
</dbReference>